<dbReference type="SUPFAM" id="SSF50486">
    <property type="entry name" value="FMT C-terminal domain-like"/>
    <property type="match status" value="1"/>
</dbReference>
<dbReference type="HAMAP" id="MF_00527">
    <property type="entry name" value="3MGH"/>
    <property type="match status" value="1"/>
</dbReference>
<evidence type="ECO:0000256" key="5">
    <source>
        <dbReference type="HAMAP-Rule" id="MF_00527"/>
    </source>
</evidence>
<dbReference type="GO" id="GO:0006284">
    <property type="term" value="P:base-excision repair"/>
    <property type="evidence" value="ECO:0007669"/>
    <property type="project" value="InterPro"/>
</dbReference>
<dbReference type="NCBIfam" id="NF002003">
    <property type="entry name" value="PRK00802.1-3"/>
    <property type="match status" value="1"/>
</dbReference>
<evidence type="ECO:0000313" key="7">
    <source>
        <dbReference type="EMBL" id="OMH23009.1"/>
    </source>
</evidence>
<keyword evidence="4 5" id="KW-0234">DNA repair</keyword>
<dbReference type="Pfam" id="PF02245">
    <property type="entry name" value="Pur_DNA_glyco"/>
    <property type="match status" value="1"/>
</dbReference>
<keyword evidence="8" id="KW-1185">Reference proteome</keyword>
<protein>
    <recommendedName>
        <fullName evidence="5">Putative 3-methyladenine DNA glycosylase</fullName>
        <ecNumber evidence="5">3.2.2.-</ecNumber>
    </recommendedName>
</protein>
<dbReference type="STRING" id="554083.BKD30_14955"/>
<evidence type="ECO:0000256" key="3">
    <source>
        <dbReference type="ARBA" id="ARBA00022801"/>
    </source>
</evidence>
<dbReference type="Proteomes" id="UP000187085">
    <property type="component" value="Unassembled WGS sequence"/>
</dbReference>
<name>A0A1R1L6G1_9MICC</name>
<dbReference type="RefSeq" id="WP_076705898.1">
    <property type="nucleotide sequence ID" value="NZ_MRDE01000083.1"/>
</dbReference>
<keyword evidence="3 5" id="KW-0378">Hydrolase</keyword>
<dbReference type="GO" id="GO:0003677">
    <property type="term" value="F:DNA binding"/>
    <property type="evidence" value="ECO:0007669"/>
    <property type="project" value="InterPro"/>
</dbReference>
<comment type="caution">
    <text evidence="7">The sequence shown here is derived from an EMBL/GenBank/DDBJ whole genome shotgun (WGS) entry which is preliminary data.</text>
</comment>
<reference evidence="7 8" key="1">
    <citation type="submission" date="2016-12" db="EMBL/GenBank/DDBJ databases">
        <title>Draft genome of Tersicoccus phoenicis 1P05MA.</title>
        <authorList>
            <person name="Nakajima Y."/>
            <person name="Yoshizawa S."/>
            <person name="Nakamura K."/>
            <person name="Ogura Y."/>
            <person name="Hayashi T."/>
            <person name="Kogure K."/>
        </authorList>
    </citation>
    <scope>NUCLEOTIDE SEQUENCE [LARGE SCALE GENOMIC DNA]</scope>
    <source>
        <strain evidence="7 8">1p05MA</strain>
    </source>
</reference>
<gene>
    <name evidence="7" type="ORF">BKD30_14955</name>
</gene>
<dbReference type="GO" id="GO:0003905">
    <property type="term" value="F:alkylbase DNA N-glycosylase activity"/>
    <property type="evidence" value="ECO:0007669"/>
    <property type="project" value="InterPro"/>
</dbReference>
<dbReference type="PANTHER" id="PTHR10429:SF0">
    <property type="entry name" value="DNA-3-METHYLADENINE GLYCOSYLASE"/>
    <property type="match status" value="1"/>
</dbReference>
<dbReference type="InterPro" id="IPR036995">
    <property type="entry name" value="MPG_sf"/>
</dbReference>
<accession>A0A1R1L6G1</accession>
<dbReference type="AlphaFoldDB" id="A0A1R1L6G1"/>
<evidence type="ECO:0000256" key="6">
    <source>
        <dbReference type="SAM" id="MobiDB-lite"/>
    </source>
</evidence>
<sequence>MTGWLAARDALTVAPRLLGGTITTTTDAGTVTVRITETEAYLGERESAAPDPGAHSFRGRTARNAVLFGPAGHLYVYFTYGMHHCANVVCGTEGVATGVLLRAGEVIDGVETARRRRDAATRPSTARTGVAGDRQQPDRDLARGPARLARALGLHLRDNGVPIAPGVEDPRQVADGTTDPVRTVRLHRPTEDVGDDAISTGPRVGVSGPGGSHDYPWRFWLTGDPTVSPYRPAVRRRRVVR</sequence>
<feature type="region of interest" description="Disordered" evidence="6">
    <location>
        <begin position="114"/>
        <end position="141"/>
    </location>
</feature>
<evidence type="ECO:0000313" key="8">
    <source>
        <dbReference type="Proteomes" id="UP000187085"/>
    </source>
</evidence>
<evidence type="ECO:0000256" key="2">
    <source>
        <dbReference type="ARBA" id="ARBA00022763"/>
    </source>
</evidence>
<organism evidence="7 8">
    <name type="scientific">Tersicoccus phoenicis</name>
    <dbReference type="NCBI Taxonomy" id="554083"/>
    <lineage>
        <taxon>Bacteria</taxon>
        <taxon>Bacillati</taxon>
        <taxon>Actinomycetota</taxon>
        <taxon>Actinomycetes</taxon>
        <taxon>Micrococcales</taxon>
        <taxon>Micrococcaceae</taxon>
        <taxon>Tersicoccus</taxon>
    </lineage>
</organism>
<dbReference type="NCBIfam" id="TIGR00567">
    <property type="entry name" value="3mg"/>
    <property type="match status" value="1"/>
</dbReference>
<dbReference type="EMBL" id="MRDE01000083">
    <property type="protein sequence ID" value="OMH23009.1"/>
    <property type="molecule type" value="Genomic_DNA"/>
</dbReference>
<keyword evidence="2 5" id="KW-0227">DNA damage</keyword>
<dbReference type="InterPro" id="IPR003180">
    <property type="entry name" value="MPG"/>
</dbReference>
<dbReference type="EC" id="3.2.2.-" evidence="5"/>
<dbReference type="CDD" id="cd00540">
    <property type="entry name" value="AAG"/>
    <property type="match status" value="1"/>
</dbReference>
<dbReference type="PANTHER" id="PTHR10429">
    <property type="entry name" value="DNA-3-METHYLADENINE GLYCOSYLASE"/>
    <property type="match status" value="1"/>
</dbReference>
<dbReference type="InterPro" id="IPR011034">
    <property type="entry name" value="Formyl_transferase-like_C_sf"/>
</dbReference>
<evidence type="ECO:0000256" key="4">
    <source>
        <dbReference type="ARBA" id="ARBA00023204"/>
    </source>
</evidence>
<dbReference type="Gene3D" id="3.10.300.10">
    <property type="entry name" value="Methylpurine-DNA glycosylase (MPG)"/>
    <property type="match status" value="1"/>
</dbReference>
<evidence type="ECO:0000256" key="1">
    <source>
        <dbReference type="ARBA" id="ARBA00009232"/>
    </source>
</evidence>
<proteinExistence type="inferred from homology"/>
<comment type="similarity">
    <text evidence="1 5">Belongs to the DNA glycosylase MPG family.</text>
</comment>